<name>A0ABU5DW06_9PROT</name>
<comment type="caution">
    <text evidence="8">The sequence shown here is derived from an EMBL/GenBank/DDBJ whole genome shotgun (WGS) entry which is preliminary data.</text>
</comment>
<dbReference type="PANTHER" id="PTHR35007">
    <property type="entry name" value="INTEGRAL MEMBRANE PROTEIN-RELATED"/>
    <property type="match status" value="1"/>
</dbReference>
<dbReference type="EMBL" id="JAXCLX010000001">
    <property type="protein sequence ID" value="MDY0870766.1"/>
    <property type="molecule type" value="Genomic_DNA"/>
</dbReference>
<feature type="transmembrane region" description="Helical" evidence="6">
    <location>
        <begin position="142"/>
        <end position="162"/>
    </location>
</feature>
<feature type="domain" description="Type II secretion system protein GspF" evidence="7">
    <location>
        <begin position="181"/>
        <end position="309"/>
    </location>
</feature>
<evidence type="ECO:0000256" key="6">
    <source>
        <dbReference type="SAM" id="Phobius"/>
    </source>
</evidence>
<proteinExistence type="predicted"/>
<feature type="transmembrane region" description="Helical" evidence="6">
    <location>
        <begin position="12"/>
        <end position="34"/>
    </location>
</feature>
<reference evidence="8 9" key="1">
    <citation type="journal article" date="2013" name="Antonie Van Leeuwenhoek">
        <title>Dongia rigui sp. nov., isolated from freshwater of a large wetland in Korea.</title>
        <authorList>
            <person name="Baik K.S."/>
            <person name="Hwang Y.M."/>
            <person name="Choi J.S."/>
            <person name="Kwon J."/>
            <person name="Seong C.N."/>
        </authorList>
    </citation>
    <scope>NUCLEOTIDE SEQUENCE [LARGE SCALE GENOMIC DNA]</scope>
    <source>
        <strain evidence="8 9">04SU4-P</strain>
    </source>
</reference>
<keyword evidence="4 6" id="KW-1133">Transmembrane helix</keyword>
<keyword evidence="2" id="KW-1003">Cell membrane</keyword>
<evidence type="ECO:0000313" key="8">
    <source>
        <dbReference type="EMBL" id="MDY0870766.1"/>
    </source>
</evidence>
<accession>A0ABU5DW06</accession>
<evidence type="ECO:0000256" key="2">
    <source>
        <dbReference type="ARBA" id="ARBA00022475"/>
    </source>
</evidence>
<evidence type="ECO:0000259" key="7">
    <source>
        <dbReference type="Pfam" id="PF00482"/>
    </source>
</evidence>
<keyword evidence="3 6" id="KW-0812">Transmembrane</keyword>
<evidence type="ECO:0000256" key="1">
    <source>
        <dbReference type="ARBA" id="ARBA00004651"/>
    </source>
</evidence>
<protein>
    <submittedName>
        <fullName evidence="8">Type II secretion system F family protein</fullName>
    </submittedName>
</protein>
<dbReference type="Proteomes" id="UP001271769">
    <property type="component" value="Unassembled WGS sequence"/>
</dbReference>
<dbReference type="RefSeq" id="WP_320499103.1">
    <property type="nucleotide sequence ID" value="NZ_JAXCLX010000001.1"/>
</dbReference>
<organism evidence="8 9">
    <name type="scientific">Dongia rigui</name>
    <dbReference type="NCBI Taxonomy" id="940149"/>
    <lineage>
        <taxon>Bacteria</taxon>
        <taxon>Pseudomonadati</taxon>
        <taxon>Pseudomonadota</taxon>
        <taxon>Alphaproteobacteria</taxon>
        <taxon>Rhodospirillales</taxon>
        <taxon>Dongiaceae</taxon>
        <taxon>Dongia</taxon>
    </lineage>
</organism>
<dbReference type="Pfam" id="PF00482">
    <property type="entry name" value="T2SSF"/>
    <property type="match status" value="1"/>
</dbReference>
<evidence type="ECO:0000313" key="9">
    <source>
        <dbReference type="Proteomes" id="UP001271769"/>
    </source>
</evidence>
<comment type="subcellular location">
    <subcellularLocation>
        <location evidence="1">Cell membrane</location>
        <topology evidence="1">Multi-pass membrane protein</topology>
    </subcellularLocation>
</comment>
<dbReference type="PANTHER" id="PTHR35007:SF2">
    <property type="entry name" value="PILUS ASSEMBLE PROTEIN"/>
    <property type="match status" value="1"/>
</dbReference>
<feature type="transmembrane region" description="Helical" evidence="6">
    <location>
        <begin position="113"/>
        <end position="130"/>
    </location>
</feature>
<keyword evidence="9" id="KW-1185">Reference proteome</keyword>
<dbReference type="InterPro" id="IPR018076">
    <property type="entry name" value="T2SS_GspF_dom"/>
</dbReference>
<gene>
    <name evidence="8" type="ORF">SMD31_02490</name>
</gene>
<evidence type="ECO:0000256" key="4">
    <source>
        <dbReference type="ARBA" id="ARBA00022989"/>
    </source>
</evidence>
<evidence type="ECO:0000256" key="3">
    <source>
        <dbReference type="ARBA" id="ARBA00022692"/>
    </source>
</evidence>
<feature type="transmembrane region" description="Helical" evidence="6">
    <location>
        <begin position="292"/>
        <end position="314"/>
    </location>
</feature>
<keyword evidence="5 6" id="KW-0472">Membrane</keyword>
<evidence type="ECO:0000256" key="5">
    <source>
        <dbReference type="ARBA" id="ARBA00023136"/>
    </source>
</evidence>
<sequence>MQGIELGINLPSLIIVISFVAAFASVLAVALPFISQGSFSDRLKTVAAKREELRMRQQEQFQQRKRLMPARHEGAMRAVINLFKMEELLKAKDLRLKLMQAGWRHPSTPVRFIFARIAGPVILLIGGYFYMSIALPDKPAELHFGIAIVAAAFGYIFPNLWVSNAIQKRQAALRRAFPDTLDLMVICVEAGMSIEAAFQKVTEEMAESAPELAEEIGITAAELAFLGDRSLAFENLATRTGMRAFKSLSTTLVQAEKYGTPIALGLRTIAQENRDERMMAAEKKAAALPAKLTVPMIMFFLPVLFIVIIVPIVIKVSATFK</sequence>